<evidence type="ECO:0000259" key="11">
    <source>
        <dbReference type="Pfam" id="PF06574"/>
    </source>
</evidence>
<evidence type="ECO:0000256" key="8">
    <source>
        <dbReference type="ARBA" id="ARBA00022741"/>
    </source>
</evidence>
<dbReference type="EC" id="2.7.7.2" evidence="3"/>
<keyword evidence="10" id="KW-0067">ATP-binding</keyword>
<dbReference type="SUPFAM" id="SSF52374">
    <property type="entry name" value="Nucleotidylyl transferase"/>
    <property type="match status" value="1"/>
</dbReference>
<dbReference type="InterPro" id="IPR004821">
    <property type="entry name" value="Cyt_trans-like"/>
</dbReference>
<feature type="non-terminal residue" evidence="12">
    <location>
        <position position="201"/>
    </location>
</feature>
<keyword evidence="6" id="KW-0808">Transferase</keyword>
<evidence type="ECO:0000256" key="2">
    <source>
        <dbReference type="ARBA" id="ARBA00010214"/>
    </source>
</evidence>
<keyword evidence="7" id="KW-0548">Nucleotidyltransferase</keyword>
<protein>
    <recommendedName>
        <fullName evidence="3">FAD synthase</fullName>
        <ecNumber evidence="3">2.7.7.2</ecNumber>
    </recommendedName>
</protein>
<dbReference type="PANTHER" id="PTHR22749:SF6">
    <property type="entry name" value="RIBOFLAVIN KINASE"/>
    <property type="match status" value="1"/>
</dbReference>
<dbReference type="EMBL" id="UINC01183567">
    <property type="protein sequence ID" value="SVD94380.1"/>
    <property type="molecule type" value="Genomic_DNA"/>
</dbReference>
<evidence type="ECO:0000256" key="9">
    <source>
        <dbReference type="ARBA" id="ARBA00022827"/>
    </source>
</evidence>
<dbReference type="AlphaFoldDB" id="A0A382ZGH3"/>
<keyword evidence="4" id="KW-0285">Flavoprotein</keyword>
<dbReference type="CDD" id="cd02064">
    <property type="entry name" value="FAD_synthetase_N"/>
    <property type="match status" value="1"/>
</dbReference>
<reference evidence="12" key="1">
    <citation type="submission" date="2018-05" db="EMBL/GenBank/DDBJ databases">
        <authorList>
            <person name="Lanie J.A."/>
            <person name="Ng W.-L."/>
            <person name="Kazmierczak K.M."/>
            <person name="Andrzejewski T.M."/>
            <person name="Davidsen T.M."/>
            <person name="Wayne K.J."/>
            <person name="Tettelin H."/>
            <person name="Glass J.I."/>
            <person name="Rusch D."/>
            <person name="Podicherti R."/>
            <person name="Tsui H.-C.T."/>
            <person name="Winkler M.E."/>
        </authorList>
    </citation>
    <scope>NUCLEOTIDE SEQUENCE</scope>
</reference>
<dbReference type="NCBIfam" id="TIGR00125">
    <property type="entry name" value="cyt_tran_rel"/>
    <property type="match status" value="1"/>
</dbReference>
<comment type="similarity">
    <text evidence="2">Belongs to the RibF family.</text>
</comment>
<dbReference type="InterPro" id="IPR014729">
    <property type="entry name" value="Rossmann-like_a/b/a_fold"/>
</dbReference>
<evidence type="ECO:0000256" key="6">
    <source>
        <dbReference type="ARBA" id="ARBA00022679"/>
    </source>
</evidence>
<dbReference type="UniPathway" id="UPA00277">
    <property type="reaction ID" value="UER00407"/>
</dbReference>
<dbReference type="GO" id="GO:0006747">
    <property type="term" value="P:FAD biosynthetic process"/>
    <property type="evidence" value="ECO:0007669"/>
    <property type="project" value="UniProtKB-UniPathway"/>
</dbReference>
<evidence type="ECO:0000256" key="1">
    <source>
        <dbReference type="ARBA" id="ARBA00004726"/>
    </source>
</evidence>
<dbReference type="GO" id="GO:0005524">
    <property type="term" value="F:ATP binding"/>
    <property type="evidence" value="ECO:0007669"/>
    <property type="project" value="UniProtKB-KW"/>
</dbReference>
<organism evidence="12">
    <name type="scientific">marine metagenome</name>
    <dbReference type="NCBI Taxonomy" id="408172"/>
    <lineage>
        <taxon>unclassified sequences</taxon>
        <taxon>metagenomes</taxon>
        <taxon>ecological metagenomes</taxon>
    </lineage>
</organism>
<gene>
    <name evidence="12" type="ORF">METZ01_LOCUS447234</name>
</gene>
<comment type="pathway">
    <text evidence="1">Cofactor biosynthesis; FAD biosynthesis; FAD from FMN: step 1/1.</text>
</comment>
<evidence type="ECO:0000313" key="12">
    <source>
        <dbReference type="EMBL" id="SVD94380.1"/>
    </source>
</evidence>
<dbReference type="Gene3D" id="3.40.50.620">
    <property type="entry name" value="HUPs"/>
    <property type="match status" value="1"/>
</dbReference>
<dbReference type="GO" id="GO:0003919">
    <property type="term" value="F:FMN adenylyltransferase activity"/>
    <property type="evidence" value="ECO:0007669"/>
    <property type="project" value="UniProtKB-EC"/>
</dbReference>
<dbReference type="GO" id="GO:0009398">
    <property type="term" value="P:FMN biosynthetic process"/>
    <property type="evidence" value="ECO:0007669"/>
    <property type="project" value="TreeGrafter"/>
</dbReference>
<dbReference type="Pfam" id="PF06574">
    <property type="entry name" value="FAD_syn"/>
    <property type="match status" value="1"/>
</dbReference>
<keyword evidence="5" id="KW-0288">FMN</keyword>
<dbReference type="GO" id="GO:0009231">
    <property type="term" value="P:riboflavin biosynthetic process"/>
    <property type="evidence" value="ECO:0007669"/>
    <property type="project" value="InterPro"/>
</dbReference>
<keyword evidence="8" id="KW-0547">Nucleotide-binding</keyword>
<proteinExistence type="inferred from homology"/>
<evidence type="ECO:0000256" key="3">
    <source>
        <dbReference type="ARBA" id="ARBA00012393"/>
    </source>
</evidence>
<evidence type="ECO:0000256" key="5">
    <source>
        <dbReference type="ARBA" id="ARBA00022643"/>
    </source>
</evidence>
<evidence type="ECO:0000256" key="7">
    <source>
        <dbReference type="ARBA" id="ARBA00022695"/>
    </source>
</evidence>
<dbReference type="PANTHER" id="PTHR22749">
    <property type="entry name" value="RIBOFLAVIN KINASE/FMN ADENYLYLTRANSFERASE"/>
    <property type="match status" value="1"/>
</dbReference>
<evidence type="ECO:0000256" key="4">
    <source>
        <dbReference type="ARBA" id="ARBA00022630"/>
    </source>
</evidence>
<dbReference type="InterPro" id="IPR015864">
    <property type="entry name" value="FAD_synthase"/>
</dbReference>
<name>A0A382ZGH3_9ZZZZ</name>
<dbReference type="FunFam" id="3.40.50.620:FF:000021">
    <property type="entry name" value="Riboflavin biosynthesis protein"/>
    <property type="match status" value="1"/>
</dbReference>
<sequence length="201" mass="22266">MKIFVDFQSIALTKADVAVTVGVFDGVHIGHQTVIQRLISKAKNCDLLTAVLIFDPSPAEYFQSSQHKSSLTDRNQKITIFEQLGLDLMVMVPFSSSIVRQSADEFLQEILIRQLGAKAVISGYDWQFGKGRAGNPRFLKSVGERHGVDIEIVAPRYIDGKPVHSTWIRKEVEQGNLNLVANLLGRKYAIAGTVIKGDQRG</sequence>
<dbReference type="GO" id="GO:0008531">
    <property type="term" value="F:riboflavin kinase activity"/>
    <property type="evidence" value="ECO:0007669"/>
    <property type="project" value="TreeGrafter"/>
</dbReference>
<dbReference type="InterPro" id="IPR023468">
    <property type="entry name" value="Riboflavin_kinase"/>
</dbReference>
<accession>A0A382ZGH3</accession>
<keyword evidence="9" id="KW-0274">FAD</keyword>
<evidence type="ECO:0000256" key="10">
    <source>
        <dbReference type="ARBA" id="ARBA00022840"/>
    </source>
</evidence>
<feature type="domain" description="FAD synthetase" evidence="11">
    <location>
        <begin position="15"/>
        <end position="166"/>
    </location>
</feature>